<reference evidence="1" key="1">
    <citation type="submission" date="2020-11" db="EMBL/GenBank/DDBJ databases">
        <authorList>
            <person name="Tran Van P."/>
        </authorList>
    </citation>
    <scope>NUCLEOTIDE SEQUENCE</scope>
</reference>
<protein>
    <submittedName>
        <fullName evidence="1">Uncharacterized protein</fullName>
    </submittedName>
</protein>
<sequence length="415" mass="45939">MEHLVTSAACIQLPDIGGHADNVVKLSLFDQKNEIIHSWPTHNSPRTEINIVHPTKIRTSISPSSAVLLNTTSALANYATEFPTGIFRTGWPKYELLVIYYIFLALADFGDRSCHELANLRALIMMYVVTCQLMTKVTRSNEDNHQSPPHPSFHLHLSFRRVDAGERETPERRLGNLTFRLTASCQPKRLTHFSGHTDYGIALTSDCITAPVTGILRFNSWPESSDSGNSEVSSGETTGTGDTCVIMVWKNPVEGVDDCEVFDVEVCAVEVDCCEVMEVNNSGNGGCGDTEVEALGDSNVELEEVNQHLRGGRVENHLGKATPSSPDQDSNLVLPVLSSRAQHDKRVSQLRHRGGKLHSSAVFRTVGPDIAVSAWGLRSHHTRNISSNIWQQLHKKNLGSNYTANKRRQREKPPK</sequence>
<name>A0A7R8V8N9_TIMDO</name>
<evidence type="ECO:0000313" key="1">
    <source>
        <dbReference type="EMBL" id="CAD7193668.1"/>
    </source>
</evidence>
<accession>A0A7R8V8N9</accession>
<dbReference type="EMBL" id="OA564289">
    <property type="protein sequence ID" value="CAD7193668.1"/>
    <property type="molecule type" value="Genomic_DNA"/>
</dbReference>
<proteinExistence type="predicted"/>
<gene>
    <name evidence="1" type="ORF">TDIB3V08_LOCUS125</name>
</gene>
<organism evidence="1">
    <name type="scientific">Timema douglasi</name>
    <name type="common">Walking stick</name>
    <dbReference type="NCBI Taxonomy" id="61478"/>
    <lineage>
        <taxon>Eukaryota</taxon>
        <taxon>Metazoa</taxon>
        <taxon>Ecdysozoa</taxon>
        <taxon>Arthropoda</taxon>
        <taxon>Hexapoda</taxon>
        <taxon>Insecta</taxon>
        <taxon>Pterygota</taxon>
        <taxon>Neoptera</taxon>
        <taxon>Polyneoptera</taxon>
        <taxon>Phasmatodea</taxon>
        <taxon>Timematodea</taxon>
        <taxon>Timematoidea</taxon>
        <taxon>Timematidae</taxon>
        <taxon>Timema</taxon>
    </lineage>
</organism>
<dbReference type="AlphaFoldDB" id="A0A7R8V8N9"/>